<dbReference type="Gene3D" id="3.60.15.10">
    <property type="entry name" value="Ribonuclease Z/Hydroxyacylglutathione hydrolase-like"/>
    <property type="match status" value="1"/>
</dbReference>
<evidence type="ECO:0000259" key="1">
    <source>
        <dbReference type="SMART" id="SM00849"/>
    </source>
</evidence>
<dbReference type="PANTHER" id="PTHR47619:SF1">
    <property type="entry name" value="EXODEOXYRIBONUCLEASE WALJ"/>
    <property type="match status" value="1"/>
</dbReference>
<reference evidence="2" key="1">
    <citation type="submission" date="2020-10" db="EMBL/GenBank/DDBJ databases">
        <authorList>
            <person name="Gilroy R."/>
        </authorList>
    </citation>
    <scope>NUCLEOTIDE SEQUENCE</scope>
    <source>
        <strain evidence="2">CHK184-25365</strain>
    </source>
</reference>
<dbReference type="InterPro" id="IPR036866">
    <property type="entry name" value="RibonucZ/Hydroxyglut_hydro"/>
</dbReference>
<feature type="domain" description="Metallo-beta-lactamase" evidence="1">
    <location>
        <begin position="12"/>
        <end position="190"/>
    </location>
</feature>
<comment type="caution">
    <text evidence="2">The sequence shown here is derived from an EMBL/GenBank/DDBJ whole genome shotgun (WGS) entry which is preliminary data.</text>
</comment>
<dbReference type="InterPro" id="IPR052533">
    <property type="entry name" value="WalJ/YycJ-like"/>
</dbReference>
<dbReference type="PANTHER" id="PTHR47619">
    <property type="entry name" value="METALLO-HYDROLASE YYCJ-RELATED"/>
    <property type="match status" value="1"/>
</dbReference>
<evidence type="ECO:0000313" key="2">
    <source>
        <dbReference type="EMBL" id="HIR41002.1"/>
    </source>
</evidence>
<name>A0A9D1AIH3_9FIRM</name>
<gene>
    <name evidence="2" type="ORF">IAB36_04140</name>
</gene>
<dbReference type="Proteomes" id="UP000886749">
    <property type="component" value="Unassembled WGS sequence"/>
</dbReference>
<dbReference type="InterPro" id="IPR001279">
    <property type="entry name" value="Metallo-B-lactamas"/>
</dbReference>
<dbReference type="SUPFAM" id="SSF56281">
    <property type="entry name" value="Metallo-hydrolase/oxidoreductase"/>
    <property type="match status" value="1"/>
</dbReference>
<sequence length="272" mass="29420">MSLLYSLCSSSKGNCHFVGTPQEGLLIDGGIGIRNYAAQLGLAGISLEAPKAVLVTHEHSDHVSGLQKIALRHHLPVYGTPGTLDALVQKGILDYSLDLRVIQPGETVNLGSQSFTAISTPHDSAQSCCYRVEQADQTVMVCTDLGQITPSIHDALLGCHTVLLESNYDPEMMAHSPYPYFLRRRIVGGRGHLSNTDCAKELVELAKAGTKRFVLGHLSQENNRPELAYQNALTALLEAGAVPGEDFTLWVAPRMNSGRIVAREEQLCTECG</sequence>
<reference evidence="2" key="2">
    <citation type="journal article" date="2021" name="PeerJ">
        <title>Extensive microbial diversity within the chicken gut microbiome revealed by metagenomics and culture.</title>
        <authorList>
            <person name="Gilroy R."/>
            <person name="Ravi A."/>
            <person name="Getino M."/>
            <person name="Pursley I."/>
            <person name="Horton D.L."/>
            <person name="Alikhan N.F."/>
            <person name="Baker D."/>
            <person name="Gharbi K."/>
            <person name="Hall N."/>
            <person name="Watson M."/>
            <person name="Adriaenssens E.M."/>
            <person name="Foster-Nyarko E."/>
            <person name="Jarju S."/>
            <person name="Secka A."/>
            <person name="Antonio M."/>
            <person name="Oren A."/>
            <person name="Chaudhuri R.R."/>
            <person name="La Ragione R."/>
            <person name="Hildebrand F."/>
            <person name="Pallen M.J."/>
        </authorList>
    </citation>
    <scope>NUCLEOTIDE SEQUENCE</scope>
    <source>
        <strain evidence="2">CHK184-25365</strain>
    </source>
</reference>
<dbReference type="Pfam" id="PF12706">
    <property type="entry name" value="Lactamase_B_2"/>
    <property type="match status" value="1"/>
</dbReference>
<protein>
    <submittedName>
        <fullName evidence="2">MBL fold metallo-hydrolase</fullName>
    </submittedName>
</protein>
<accession>A0A9D1AIH3</accession>
<organism evidence="2 3">
    <name type="scientific">Candidatus Egerieicola pullicola</name>
    <dbReference type="NCBI Taxonomy" id="2840775"/>
    <lineage>
        <taxon>Bacteria</taxon>
        <taxon>Bacillati</taxon>
        <taxon>Bacillota</taxon>
        <taxon>Clostridia</taxon>
        <taxon>Eubacteriales</taxon>
        <taxon>Oscillospiraceae</taxon>
        <taxon>Oscillospiraceae incertae sedis</taxon>
        <taxon>Candidatus Egerieicola</taxon>
    </lineage>
</organism>
<dbReference type="SMART" id="SM00849">
    <property type="entry name" value="Lactamase_B"/>
    <property type="match status" value="1"/>
</dbReference>
<proteinExistence type="predicted"/>
<dbReference type="AlphaFoldDB" id="A0A9D1AIH3"/>
<dbReference type="EMBL" id="DVGY01000090">
    <property type="protein sequence ID" value="HIR41002.1"/>
    <property type="molecule type" value="Genomic_DNA"/>
</dbReference>
<evidence type="ECO:0000313" key="3">
    <source>
        <dbReference type="Proteomes" id="UP000886749"/>
    </source>
</evidence>